<dbReference type="GO" id="GO:0003700">
    <property type="term" value="F:DNA-binding transcription factor activity"/>
    <property type="evidence" value="ECO:0007669"/>
    <property type="project" value="TreeGrafter"/>
</dbReference>
<dbReference type="PANTHER" id="PTHR46797:SF1">
    <property type="entry name" value="METHYLPHOSPHONATE SYNTHASE"/>
    <property type="match status" value="1"/>
</dbReference>
<dbReference type="PANTHER" id="PTHR46797">
    <property type="entry name" value="HTH-TYPE TRANSCRIPTIONAL REGULATOR"/>
    <property type="match status" value="1"/>
</dbReference>
<dbReference type="Gene3D" id="1.10.260.40">
    <property type="entry name" value="lambda repressor-like DNA-binding domains"/>
    <property type="match status" value="1"/>
</dbReference>
<dbReference type="PROSITE" id="PS50943">
    <property type="entry name" value="HTH_CROC1"/>
    <property type="match status" value="1"/>
</dbReference>
<protein>
    <submittedName>
        <fullName evidence="4">Putative transcriptional regulator</fullName>
    </submittedName>
</protein>
<sequence>MATTPLSTARPAPSVDSPATPPETADALTIGRRIRHLRRERGLTLEHLAAALDRAPSQVSMIETGKREPRFAQLETIAQTLGVDVATLLEPGAPTRRAELEIELERLQRGPALAAVGAAPVRVGPSLPMDALEAIVALHREIARLHSERAATPEEARRANAELRAMMRARDNHFPELERHARELLDGVGHARGPLSARVAAELAGHLGFTLHYVNDLPHSTRSLIDTRHMRVYLPTRSSDPRSVLLQALSSHVLGHTEPQSYAEFLRQRVEANYLSAALLVPEADAVRQLRDAKDAHSISVDDLRDAFGVSHETAAHRFTNLATVHLGIPVHFMKVHESGIVHKAYENDGVRFPSDALGAIEGQPVCRYWTARTVFEVSDRLSPFSQYTDTPAGTFWCTSRTQESHDGTFSVSVGVPFSLVKWFRGRDTTSRTESRCPDPSCCRRPSGELAQKWEGQVWPSARPHASTLATLPVGAFPGVDQMEVLEFLERHAPRGTE</sequence>
<evidence type="ECO:0000313" key="5">
    <source>
        <dbReference type="Proteomes" id="UP000221394"/>
    </source>
</evidence>
<feature type="region of interest" description="Disordered" evidence="2">
    <location>
        <begin position="1"/>
        <end position="24"/>
    </location>
</feature>
<organism evidence="4 5">
    <name type="scientific">Flavimobilis soli</name>
    <dbReference type="NCBI Taxonomy" id="442709"/>
    <lineage>
        <taxon>Bacteria</taxon>
        <taxon>Bacillati</taxon>
        <taxon>Actinomycetota</taxon>
        <taxon>Actinomycetes</taxon>
        <taxon>Micrococcales</taxon>
        <taxon>Jonesiaceae</taxon>
        <taxon>Flavimobilis</taxon>
    </lineage>
</organism>
<dbReference type="SMART" id="SM00530">
    <property type="entry name" value="HTH_XRE"/>
    <property type="match status" value="1"/>
</dbReference>
<dbReference type="GO" id="GO:0003677">
    <property type="term" value="F:DNA binding"/>
    <property type="evidence" value="ECO:0007669"/>
    <property type="project" value="UniProtKB-KW"/>
</dbReference>
<name>A0A2A9EDF7_9MICO</name>
<dbReference type="EMBL" id="PDJH01000001">
    <property type="protein sequence ID" value="PFG36292.1"/>
    <property type="molecule type" value="Genomic_DNA"/>
</dbReference>
<dbReference type="SUPFAM" id="SSF47413">
    <property type="entry name" value="lambda repressor-like DNA-binding domains"/>
    <property type="match status" value="1"/>
</dbReference>
<evidence type="ECO:0000313" key="4">
    <source>
        <dbReference type="EMBL" id="PFG36292.1"/>
    </source>
</evidence>
<dbReference type="Proteomes" id="UP000221394">
    <property type="component" value="Unassembled WGS sequence"/>
</dbReference>
<dbReference type="InterPro" id="IPR050807">
    <property type="entry name" value="TransReg_Diox_bact_type"/>
</dbReference>
<proteinExistence type="predicted"/>
<dbReference type="Pfam" id="PF13560">
    <property type="entry name" value="HTH_31"/>
    <property type="match status" value="1"/>
</dbReference>
<evidence type="ECO:0000259" key="3">
    <source>
        <dbReference type="PROSITE" id="PS50943"/>
    </source>
</evidence>
<dbReference type="CDD" id="cd00093">
    <property type="entry name" value="HTH_XRE"/>
    <property type="match status" value="1"/>
</dbReference>
<dbReference type="OrthoDB" id="9810578at2"/>
<evidence type="ECO:0000256" key="1">
    <source>
        <dbReference type="ARBA" id="ARBA00023125"/>
    </source>
</evidence>
<dbReference type="RefSeq" id="WP_098457491.1">
    <property type="nucleotide sequence ID" value="NZ_PDJH01000001.1"/>
</dbReference>
<accession>A0A2A9EDF7</accession>
<gene>
    <name evidence="4" type="ORF">ATL41_1009</name>
</gene>
<feature type="domain" description="HTH cro/C1-type" evidence="3">
    <location>
        <begin position="34"/>
        <end position="88"/>
    </location>
</feature>
<keyword evidence="5" id="KW-1185">Reference proteome</keyword>
<dbReference type="InterPro" id="IPR001387">
    <property type="entry name" value="Cro/C1-type_HTH"/>
</dbReference>
<dbReference type="GO" id="GO:0005829">
    <property type="term" value="C:cytosol"/>
    <property type="evidence" value="ECO:0007669"/>
    <property type="project" value="TreeGrafter"/>
</dbReference>
<dbReference type="InterPro" id="IPR010982">
    <property type="entry name" value="Lambda_DNA-bd_dom_sf"/>
</dbReference>
<comment type="caution">
    <text evidence="4">The sequence shown here is derived from an EMBL/GenBank/DDBJ whole genome shotgun (WGS) entry which is preliminary data.</text>
</comment>
<reference evidence="4 5" key="1">
    <citation type="submission" date="2017-10" db="EMBL/GenBank/DDBJ databases">
        <title>Sequencing the genomes of 1000 actinobacteria strains.</title>
        <authorList>
            <person name="Klenk H.-P."/>
        </authorList>
    </citation>
    <scope>NUCLEOTIDE SEQUENCE [LARGE SCALE GENOMIC DNA]</scope>
    <source>
        <strain evidence="4 5">DSM 21574</strain>
    </source>
</reference>
<keyword evidence="1" id="KW-0238">DNA-binding</keyword>
<evidence type="ECO:0000256" key="2">
    <source>
        <dbReference type="SAM" id="MobiDB-lite"/>
    </source>
</evidence>
<dbReference type="AlphaFoldDB" id="A0A2A9EDF7"/>